<name>Q902W3_9STL1</name>
<proteinExistence type="predicted"/>
<reference evidence="2" key="1">
    <citation type="journal article" date="2001" name="Virology">
        <title>Molecular and phylogenetic analyses of 16 novel simian T cell leukemia virus type 1 from Africa: close relationship of STLV-1 from Allenopithecus nigroviridis to HTLV-1 subtype B strains.</title>
        <authorList>
            <person name="Meertens L."/>
            <person name="Rigoulet J."/>
            <person name="Mauclere P."/>
            <person name="Van Beveren M."/>
            <person name="Chen G.M."/>
            <person name="Diop O."/>
            <person name="Dubreuil G."/>
            <person name="Georges-Goubot M.C."/>
            <person name="Berthier J.L."/>
            <person name="Lewis J."/>
            <person name="Gessain A."/>
        </authorList>
    </citation>
    <scope>NUCLEOTIDE SEQUENCE</scope>
</reference>
<accession>Q902W3</accession>
<gene>
    <name evidence="2" type="primary">tax</name>
</gene>
<protein>
    <submittedName>
        <fullName evidence="2">Tax protein</fullName>
    </submittedName>
</protein>
<evidence type="ECO:0000313" key="2">
    <source>
        <dbReference type="EMBL" id="AAK37746.1"/>
    </source>
</evidence>
<dbReference type="EMBL" id="AY026845">
    <property type="protein sequence ID" value="AAK37746.1"/>
    <property type="molecule type" value="Genomic_DNA"/>
</dbReference>
<sequence>DTDHEPQISPGDLEPPNEKHFHELKRSRPRLRL</sequence>
<organism evidence="2">
    <name type="scientific">Simian T-lymphotropic virus 1</name>
    <dbReference type="NCBI Taxonomy" id="33747"/>
    <lineage>
        <taxon>Viruses</taxon>
        <taxon>Riboviria</taxon>
        <taxon>Pararnavirae</taxon>
        <taxon>Artverviricota</taxon>
        <taxon>Revtraviricetes</taxon>
        <taxon>Ortervirales</taxon>
        <taxon>Retroviridae</taxon>
        <taxon>Orthoretrovirinae</taxon>
        <taxon>Deltaretrovirus</taxon>
        <taxon>Deltaretrovirus priTlym1</taxon>
        <taxon>Primate T-lymphotropic virus 1</taxon>
    </lineage>
</organism>
<feature type="non-terminal residue" evidence="2">
    <location>
        <position position="1"/>
    </location>
</feature>
<feature type="region of interest" description="Disordered" evidence="1">
    <location>
        <begin position="1"/>
        <end position="33"/>
    </location>
</feature>
<feature type="compositionally biased region" description="Basic and acidic residues" evidence="1">
    <location>
        <begin position="16"/>
        <end position="26"/>
    </location>
</feature>
<evidence type="ECO:0000256" key="1">
    <source>
        <dbReference type="SAM" id="MobiDB-lite"/>
    </source>
</evidence>